<accession>A0A2S4JX41</accession>
<protein>
    <submittedName>
        <fullName evidence="2">Tat pathway signal protein</fullName>
    </submittedName>
</protein>
<gene>
    <name evidence="2" type="ORF">AU468_04360</name>
</gene>
<dbReference type="AlphaFoldDB" id="A0A2S4JX41"/>
<sequence>MTYFETAAAQRNPALLSAPPGGAPSSRGEASGETAPHYASLLRAALLAPSGHNTQSWKFRTHSTGIDILPDLSRRTPVVDPDDHHLYASLGCAAENIMVAAEIQGFRGTCQYDPEADTATISFSRNSTSSVPPATTRERFQAIPRRQCTRGEYLPSFPSPDDLQVLQAAGSGPGVHLQLFTEETDRERALEYVIEGNTRQITNPAFCRELEEWIRFSDREALRTGDGLPARVTGNPPVPRWIGTPIFRFLFTPSRESDRLARQIRSSWGVALFSCDTDDPSGWIEAGRCYQRFALAATTRGISSAFINQPLEEKALRPSLRQDFSAPGIRPNFLLRFGRARPVPFSLRRPLESLLLPPEPERPPEPA</sequence>
<keyword evidence="3" id="KW-1185">Reference proteome</keyword>
<evidence type="ECO:0000313" key="3">
    <source>
        <dbReference type="Proteomes" id="UP000237350"/>
    </source>
</evidence>
<dbReference type="InterPro" id="IPR000415">
    <property type="entry name" value="Nitroreductase-like"/>
</dbReference>
<dbReference type="NCBIfam" id="NF047509">
    <property type="entry name" value="Rv3131_FMN_oxido"/>
    <property type="match status" value="1"/>
</dbReference>
<dbReference type="RefSeq" id="WP_103679669.1">
    <property type="nucleotide sequence ID" value="NZ_LPWH01000050.1"/>
</dbReference>
<dbReference type="Gene3D" id="3.40.109.10">
    <property type="entry name" value="NADH Oxidase"/>
    <property type="match status" value="1"/>
</dbReference>
<dbReference type="OrthoDB" id="5149792at2"/>
<comment type="caution">
    <text evidence="2">The sequence shown here is derived from an EMBL/GenBank/DDBJ whole genome shotgun (WGS) entry which is preliminary data.</text>
</comment>
<feature type="region of interest" description="Disordered" evidence="1">
    <location>
        <begin position="13"/>
        <end position="34"/>
    </location>
</feature>
<dbReference type="EMBL" id="LPWH01000050">
    <property type="protein sequence ID" value="POR04053.1"/>
    <property type="molecule type" value="Genomic_DNA"/>
</dbReference>
<dbReference type="GO" id="GO:0016491">
    <property type="term" value="F:oxidoreductase activity"/>
    <property type="evidence" value="ECO:0007669"/>
    <property type="project" value="InterPro"/>
</dbReference>
<evidence type="ECO:0000313" key="2">
    <source>
        <dbReference type="EMBL" id="POR04053.1"/>
    </source>
</evidence>
<organism evidence="2 3">
    <name type="scientific">Alkalispirochaeta sphaeroplastigenens</name>
    <dbReference type="NCBI Taxonomy" id="1187066"/>
    <lineage>
        <taxon>Bacteria</taxon>
        <taxon>Pseudomonadati</taxon>
        <taxon>Spirochaetota</taxon>
        <taxon>Spirochaetia</taxon>
        <taxon>Spirochaetales</taxon>
        <taxon>Spirochaetaceae</taxon>
        <taxon>Alkalispirochaeta</taxon>
    </lineage>
</organism>
<proteinExistence type="predicted"/>
<reference evidence="3" key="1">
    <citation type="submission" date="2015-12" db="EMBL/GenBank/DDBJ databases">
        <authorList>
            <person name="Lodha T.D."/>
            <person name="Chintalapati S."/>
            <person name="Chintalapati V.R."/>
            <person name="Sravanthi T."/>
        </authorList>
    </citation>
    <scope>NUCLEOTIDE SEQUENCE [LARGE SCALE GENOMIC DNA]</scope>
    <source>
        <strain evidence="3">JC133</strain>
    </source>
</reference>
<name>A0A2S4JX41_9SPIO</name>
<dbReference type="SUPFAM" id="SSF55469">
    <property type="entry name" value="FMN-dependent nitroreductase-like"/>
    <property type="match status" value="2"/>
</dbReference>
<dbReference type="Proteomes" id="UP000237350">
    <property type="component" value="Unassembled WGS sequence"/>
</dbReference>
<evidence type="ECO:0000256" key="1">
    <source>
        <dbReference type="SAM" id="MobiDB-lite"/>
    </source>
</evidence>